<dbReference type="PANTHER" id="PTHR10742:SF410">
    <property type="entry name" value="LYSINE-SPECIFIC HISTONE DEMETHYLASE 2"/>
    <property type="match status" value="1"/>
</dbReference>
<evidence type="ECO:0000256" key="2">
    <source>
        <dbReference type="ARBA" id="ARBA00005833"/>
    </source>
</evidence>
<evidence type="ECO:0000259" key="7">
    <source>
        <dbReference type="Pfam" id="PF01593"/>
    </source>
</evidence>
<evidence type="ECO:0000313" key="9">
    <source>
        <dbReference type="Proteomes" id="UP000485880"/>
    </source>
</evidence>
<sequence length="422" mass="44751">MTKTPGDFDVVVIGAGAAGLAAGRRLATEALSFIIIEARERIGGRGLTRTLNGFPLDLGCGWLHSADRNPWVAIAESLGLSIDRSAPAWTRQSLDRGFRRQDQAAFAAASQAFHARLEGADVSAGDFPAARLLDPEGDWNALINAESAFMNGAELDRVSTQDWKRYADSGVNWRVAEGFGAAIKAYGAGLPVRTGCAVTLIDHEGANIRIETAQGRLSANAVILTIPTNLIAAQAIVFKPALPEKLRAADMLPLGLADKLVMTIDEPGLAIDEPRLPKGGHLFGDPKTTATGSYHLRPFGRPLIEGFFGGELARDLERSGPGGFFDFARGELRHLFGGAFAARLAPLSETAWGRDPFSRGSYSYARPGHSEARSSLAAPVDGRLFFAGEACSRHGFSTAHGAYASGVAAAEGVVAERRKSRA</sequence>
<evidence type="ECO:0000256" key="6">
    <source>
        <dbReference type="ARBA" id="ARBA00047321"/>
    </source>
</evidence>
<dbReference type="RefSeq" id="WP_174511962.1">
    <property type="nucleotide sequence ID" value="NZ_CABFMQ020000075.1"/>
</dbReference>
<organism evidence="8 9">
    <name type="scientific">Methylocella tundrae</name>
    <dbReference type="NCBI Taxonomy" id="227605"/>
    <lineage>
        <taxon>Bacteria</taxon>
        <taxon>Pseudomonadati</taxon>
        <taxon>Pseudomonadota</taxon>
        <taxon>Alphaproteobacteria</taxon>
        <taxon>Hyphomicrobiales</taxon>
        <taxon>Beijerinckiaceae</taxon>
        <taxon>Methylocella</taxon>
    </lineage>
</organism>
<evidence type="ECO:0000256" key="1">
    <source>
        <dbReference type="ARBA" id="ARBA00004814"/>
    </source>
</evidence>
<name>A0A8B6M4H7_METTU</name>
<evidence type="ECO:0000313" key="8">
    <source>
        <dbReference type="EMBL" id="VTZ49696.1"/>
    </source>
</evidence>
<dbReference type="GO" id="GO:0009851">
    <property type="term" value="P:auxin biosynthetic process"/>
    <property type="evidence" value="ECO:0007669"/>
    <property type="project" value="UniProtKB-KW"/>
</dbReference>
<dbReference type="GO" id="GO:0050361">
    <property type="term" value="F:tryptophan 2-monooxygenase activity"/>
    <property type="evidence" value="ECO:0007669"/>
    <property type="project" value="UniProtKB-EC"/>
</dbReference>
<evidence type="ECO:0000256" key="5">
    <source>
        <dbReference type="ARBA" id="ARBA00023070"/>
    </source>
</evidence>
<comment type="pathway">
    <text evidence="1">Plant hormone metabolism; auxin biosynthesis.</text>
</comment>
<gene>
    <name evidence="8" type="ORF">MPC4_190009</name>
</gene>
<dbReference type="SUPFAM" id="SSF54373">
    <property type="entry name" value="FAD-linked reductases, C-terminal domain"/>
    <property type="match status" value="1"/>
</dbReference>
<dbReference type="PANTHER" id="PTHR10742">
    <property type="entry name" value="FLAVIN MONOAMINE OXIDASE"/>
    <property type="match status" value="1"/>
</dbReference>
<comment type="similarity">
    <text evidence="2">Belongs to the tryptophan 2-monooxygenase family.</text>
</comment>
<keyword evidence="5" id="KW-0073">Auxin biosynthesis</keyword>
<accession>A0A8B6M4H7</accession>
<dbReference type="PRINTS" id="PR00420">
    <property type="entry name" value="RNGMNOXGNASE"/>
</dbReference>
<dbReference type="Pfam" id="PF01593">
    <property type="entry name" value="Amino_oxidase"/>
    <property type="match status" value="1"/>
</dbReference>
<dbReference type="AlphaFoldDB" id="A0A8B6M4H7"/>
<dbReference type="EMBL" id="CABFMQ020000075">
    <property type="protein sequence ID" value="VTZ49696.1"/>
    <property type="molecule type" value="Genomic_DNA"/>
</dbReference>
<keyword evidence="9" id="KW-1185">Reference proteome</keyword>
<dbReference type="SUPFAM" id="SSF51905">
    <property type="entry name" value="FAD/NAD(P)-binding domain"/>
    <property type="match status" value="1"/>
</dbReference>
<dbReference type="InterPro" id="IPR002937">
    <property type="entry name" value="Amino_oxidase"/>
</dbReference>
<dbReference type="EC" id="1.13.12.3" evidence="3"/>
<comment type="caution">
    <text evidence="8">The sequence shown here is derived from an EMBL/GenBank/DDBJ whole genome shotgun (WGS) entry which is preliminary data.</text>
</comment>
<evidence type="ECO:0000256" key="3">
    <source>
        <dbReference type="ARBA" id="ARBA00012535"/>
    </source>
</evidence>
<dbReference type="InterPro" id="IPR036188">
    <property type="entry name" value="FAD/NAD-bd_sf"/>
</dbReference>
<dbReference type="Gene3D" id="3.50.50.60">
    <property type="entry name" value="FAD/NAD(P)-binding domain"/>
    <property type="match status" value="1"/>
</dbReference>
<dbReference type="Proteomes" id="UP000485880">
    <property type="component" value="Unassembled WGS sequence"/>
</dbReference>
<reference evidence="8 9" key="1">
    <citation type="submission" date="2019-05" db="EMBL/GenBank/DDBJ databases">
        <authorList>
            <person name="Farhan Ul Haque M."/>
        </authorList>
    </citation>
    <scope>NUCLEOTIDE SEQUENCE [LARGE SCALE GENOMIC DNA]</scope>
    <source>
        <strain evidence="8">2</strain>
    </source>
</reference>
<proteinExistence type="inferred from homology"/>
<comment type="catalytic activity">
    <reaction evidence="6">
        <text>L-tryptophan + O2 = indole-3-acetamide + CO2 + H2O</text>
        <dbReference type="Rhea" id="RHEA:16165"/>
        <dbReference type="ChEBI" id="CHEBI:15377"/>
        <dbReference type="ChEBI" id="CHEBI:15379"/>
        <dbReference type="ChEBI" id="CHEBI:16031"/>
        <dbReference type="ChEBI" id="CHEBI:16526"/>
        <dbReference type="ChEBI" id="CHEBI:57912"/>
        <dbReference type="EC" id="1.13.12.3"/>
    </reaction>
</comment>
<protein>
    <recommendedName>
        <fullName evidence="4">Tryptophan 2-monooxygenase</fullName>
        <ecNumber evidence="3">1.13.12.3</ecNumber>
    </recommendedName>
</protein>
<evidence type="ECO:0000256" key="4">
    <source>
        <dbReference type="ARBA" id="ARBA00017871"/>
    </source>
</evidence>
<feature type="domain" description="Amine oxidase" evidence="7">
    <location>
        <begin position="18"/>
        <end position="413"/>
    </location>
</feature>
<dbReference type="InterPro" id="IPR050281">
    <property type="entry name" value="Flavin_monoamine_oxidase"/>
</dbReference>